<reference evidence="8 9" key="1">
    <citation type="submission" date="2019-03" db="EMBL/GenBank/DDBJ databases">
        <title>Genomic Encyclopedia of Type Strains, Phase IV (KMG-IV): sequencing the most valuable type-strain genomes for metagenomic binning, comparative biology and taxonomic classification.</title>
        <authorList>
            <person name="Goeker M."/>
        </authorList>
    </citation>
    <scope>NUCLEOTIDE SEQUENCE [LARGE SCALE GENOMIC DNA]</scope>
    <source>
        <strain evidence="8 9">DSM 16326</strain>
    </source>
</reference>
<feature type="transmembrane region" description="Helical" evidence="6">
    <location>
        <begin position="12"/>
        <end position="31"/>
    </location>
</feature>
<evidence type="ECO:0000256" key="1">
    <source>
        <dbReference type="ARBA" id="ARBA00004141"/>
    </source>
</evidence>
<keyword evidence="3 6" id="KW-1133">Transmembrane helix</keyword>
<accession>A0A4R8IT95</accession>
<keyword evidence="4 6" id="KW-0472">Membrane</keyword>
<dbReference type="InterPro" id="IPR011990">
    <property type="entry name" value="TPR-like_helical_dom_sf"/>
</dbReference>
<dbReference type="Pfam" id="PF04932">
    <property type="entry name" value="Wzy_C"/>
    <property type="match status" value="1"/>
</dbReference>
<organism evidence="8 9">
    <name type="scientific">Thiohalophilus thiocyanatoxydans</name>
    <dbReference type="NCBI Taxonomy" id="381308"/>
    <lineage>
        <taxon>Bacteria</taxon>
        <taxon>Pseudomonadati</taxon>
        <taxon>Pseudomonadota</taxon>
        <taxon>Gammaproteobacteria</taxon>
        <taxon>Thiohalomonadales</taxon>
        <taxon>Thiohalophilaceae</taxon>
        <taxon>Thiohalophilus</taxon>
    </lineage>
</organism>
<evidence type="ECO:0000313" key="9">
    <source>
        <dbReference type="Proteomes" id="UP000294914"/>
    </source>
</evidence>
<comment type="subcellular location">
    <subcellularLocation>
        <location evidence="1">Membrane</location>
        <topology evidence="1">Multi-pass membrane protein</topology>
    </subcellularLocation>
</comment>
<name>A0A4R8IT95_9GAMM</name>
<evidence type="ECO:0000256" key="4">
    <source>
        <dbReference type="ARBA" id="ARBA00023136"/>
    </source>
</evidence>
<feature type="transmembrane region" description="Helical" evidence="6">
    <location>
        <begin position="333"/>
        <end position="352"/>
    </location>
</feature>
<dbReference type="SUPFAM" id="SSF48452">
    <property type="entry name" value="TPR-like"/>
    <property type="match status" value="1"/>
</dbReference>
<dbReference type="PANTHER" id="PTHR37422">
    <property type="entry name" value="TEICHURONIC ACID BIOSYNTHESIS PROTEIN TUAE"/>
    <property type="match status" value="1"/>
</dbReference>
<dbReference type="Proteomes" id="UP000294914">
    <property type="component" value="Unassembled WGS sequence"/>
</dbReference>
<feature type="transmembrane region" description="Helical" evidence="6">
    <location>
        <begin position="64"/>
        <end position="85"/>
    </location>
</feature>
<feature type="transmembrane region" description="Helical" evidence="6">
    <location>
        <begin position="206"/>
        <end position="222"/>
    </location>
</feature>
<keyword evidence="9" id="KW-1185">Reference proteome</keyword>
<protein>
    <submittedName>
        <fullName evidence="8">O-antigen ligase</fullName>
    </submittedName>
</protein>
<sequence length="661" mass="73772">MTRLLSVVAESRATLLSILLFLTALIAALIFNGFYLQFYSIALLALFGWLLLALLQGYHRQHTVIVTPLALACGLFLGFLALSLLYHPVPYLGVMNLWWVGAFALIVLIRMLQPASESSWRPGFGLFILLAAGLALWGALEQLVYGSSPDASFYNQNSLAALINLALLPLAAVYLSAPPGRRRAGIVTGLLLFTFVLGIITSRGALLAFALATGLLFALAWRRVALRRLGALAGWLGGGFVLAWGYSQLSGIGGGKDMFSRMATLADPETSGNPRFVLWQPAWEMLQAQPFSGIGLGAFFLKLPSSARLEDKSAGYYVHNDYLQLATETGLPGLFFLLLIIGVLIGQFTRLIRHYRRSDSTDRDPSRPARGTHLEAVGLFAALLSLGIHSAFTYNFYVLPLMIVAGLYLARLDRLYARQTPAYCLRFHWKPHFQPLSFYLLSFAIVLAAGGYFVTLAVADHYHQRGAKLAAGGQIQQAHFAFERAQRLSPYMDSPFYMDADLLIRSAELLPEDNPKRSNLLDYAADKLDQAAELNPYQAHTPYLQGRLSALQDGDPDTAMIYYRQALKNNPRFLPARMALARHHRQQNRPDEAFAILKKGLDYPYHSLSRELLDYMQLTAQLAARNGEKALATRLQDRLEQFQEDYERQQQQGRRRPSQRY</sequence>
<feature type="transmembrane region" description="Helical" evidence="6">
    <location>
        <begin position="124"/>
        <end position="145"/>
    </location>
</feature>
<comment type="caution">
    <text evidence="8">The sequence shown here is derived from an EMBL/GenBank/DDBJ whole genome shotgun (WGS) entry which is preliminary data.</text>
</comment>
<evidence type="ECO:0000256" key="3">
    <source>
        <dbReference type="ARBA" id="ARBA00022989"/>
    </source>
</evidence>
<feature type="transmembrane region" description="Helical" evidence="6">
    <location>
        <begin position="373"/>
        <end position="392"/>
    </location>
</feature>
<feature type="transmembrane region" description="Helical" evidence="6">
    <location>
        <begin position="438"/>
        <end position="459"/>
    </location>
</feature>
<feature type="domain" description="O-antigen ligase-related" evidence="7">
    <location>
        <begin position="190"/>
        <end position="338"/>
    </location>
</feature>
<feature type="coiled-coil region" evidence="5">
    <location>
        <begin position="625"/>
        <end position="652"/>
    </location>
</feature>
<keyword evidence="8" id="KW-0436">Ligase</keyword>
<feature type="transmembrane region" description="Helical" evidence="6">
    <location>
        <begin position="229"/>
        <end position="247"/>
    </location>
</feature>
<dbReference type="Pfam" id="PF14559">
    <property type="entry name" value="TPR_19"/>
    <property type="match status" value="1"/>
</dbReference>
<feature type="transmembrane region" description="Helical" evidence="6">
    <location>
        <begin position="157"/>
        <end position="177"/>
    </location>
</feature>
<dbReference type="GO" id="GO:0016020">
    <property type="term" value="C:membrane"/>
    <property type="evidence" value="ECO:0007669"/>
    <property type="project" value="UniProtKB-SubCell"/>
</dbReference>
<dbReference type="InterPro" id="IPR051533">
    <property type="entry name" value="WaaL-like"/>
</dbReference>
<evidence type="ECO:0000259" key="7">
    <source>
        <dbReference type="Pfam" id="PF04932"/>
    </source>
</evidence>
<feature type="transmembrane region" description="Helical" evidence="6">
    <location>
        <begin position="37"/>
        <end position="55"/>
    </location>
</feature>
<dbReference type="PANTHER" id="PTHR37422:SF23">
    <property type="entry name" value="TEICHURONIC ACID BIOSYNTHESIS PROTEIN TUAE"/>
    <property type="match status" value="1"/>
</dbReference>
<dbReference type="Gene3D" id="1.25.40.10">
    <property type="entry name" value="Tetratricopeptide repeat domain"/>
    <property type="match status" value="1"/>
</dbReference>
<evidence type="ECO:0000256" key="6">
    <source>
        <dbReference type="SAM" id="Phobius"/>
    </source>
</evidence>
<proteinExistence type="predicted"/>
<keyword evidence="5" id="KW-0175">Coiled coil</keyword>
<feature type="transmembrane region" description="Helical" evidence="6">
    <location>
        <begin position="184"/>
        <end position="200"/>
    </location>
</feature>
<dbReference type="AlphaFoldDB" id="A0A4R8IT95"/>
<feature type="transmembrane region" description="Helical" evidence="6">
    <location>
        <begin position="91"/>
        <end position="112"/>
    </location>
</feature>
<dbReference type="InterPro" id="IPR007016">
    <property type="entry name" value="O-antigen_ligase-rel_domated"/>
</dbReference>
<gene>
    <name evidence="8" type="ORF">EDC23_0209</name>
</gene>
<evidence type="ECO:0000256" key="5">
    <source>
        <dbReference type="SAM" id="Coils"/>
    </source>
</evidence>
<evidence type="ECO:0000313" key="8">
    <source>
        <dbReference type="EMBL" id="TDY03838.1"/>
    </source>
</evidence>
<dbReference type="EMBL" id="SOQX01000001">
    <property type="protein sequence ID" value="TDY03838.1"/>
    <property type="molecule type" value="Genomic_DNA"/>
</dbReference>
<dbReference type="OrthoDB" id="7059610at2"/>
<evidence type="ECO:0000256" key="2">
    <source>
        <dbReference type="ARBA" id="ARBA00022692"/>
    </source>
</evidence>
<keyword evidence="2 6" id="KW-0812">Transmembrane</keyword>
<dbReference type="RefSeq" id="WP_134080411.1">
    <property type="nucleotide sequence ID" value="NZ_SOQX01000001.1"/>
</dbReference>
<dbReference type="GO" id="GO:0016874">
    <property type="term" value="F:ligase activity"/>
    <property type="evidence" value="ECO:0007669"/>
    <property type="project" value="UniProtKB-KW"/>
</dbReference>